<feature type="coiled-coil region" evidence="1">
    <location>
        <begin position="369"/>
        <end position="396"/>
    </location>
</feature>
<proteinExistence type="predicted"/>
<keyword evidence="1" id="KW-0175">Coiled coil</keyword>
<evidence type="ECO:0000256" key="2">
    <source>
        <dbReference type="SAM" id="Phobius"/>
    </source>
</evidence>
<evidence type="ECO:0000313" key="3">
    <source>
        <dbReference type="EMBL" id="KAF6817576.1"/>
    </source>
</evidence>
<protein>
    <submittedName>
        <fullName evidence="3">Uncharacterized protein</fullName>
    </submittedName>
</protein>
<gene>
    <name evidence="3" type="ORF">CSOJ01_02286</name>
</gene>
<keyword evidence="4" id="KW-1185">Reference proteome</keyword>
<keyword evidence="2" id="KW-1133">Transmembrane helix</keyword>
<sequence length="603" mass="67864">MLYCALIDYVTAVAARYTCYTNPSEYWHTSALAGLAKCAAKLKFLIIDPKRFVHQSLDEGEMVLAMDEARESIGFNEQAELDAVAFEPREYSKQSPHITNIESLLNADEWSVTGYFVEILLPSEWSMDTIRVIFSDLKGSAVSGYSVDAFDLCSIVFKTGWNDVPTLLFQDRNGEIMEQTARSHLRTLYEIYRTMRQVARTIAANQAKKPRETARAETEEVGVTTGAHLVLIMQDWERQSSSDIGVTELTDEAARLNLHTLEDVVSVMIPLLCTQIGALMTMSWASGCAAGLSSMSNSIDLSLLPVVKFSAFASLRTRMYEQVQTTIQDVDFRPVSRCLLAQNRLYTWKRPYGGVENAPSTRAWAENPIESRRRLLEEAEAKLQNLERTVRGWVIEEEAIIVMRRAFVAKTMALCGVLVVGGILAGTLLGERLPGVDPFNITTFVWVLAGFIILLSKSLVSELERVTGVDAQDIMEYLLAKESYTILDTKGPFNRLFTRRYDDGFSIDVKMELRTLIASGIIVVKMATHMGPALVCLDIRRGVDGRSIIRHYHSAQENERVLGCFEFPEAFEKDGEIPLQELSRGMAWTRVMGVYHRPYKTFR</sequence>
<organism evidence="3 4">
    <name type="scientific">Colletotrichum sojae</name>
    <dbReference type="NCBI Taxonomy" id="2175907"/>
    <lineage>
        <taxon>Eukaryota</taxon>
        <taxon>Fungi</taxon>
        <taxon>Dikarya</taxon>
        <taxon>Ascomycota</taxon>
        <taxon>Pezizomycotina</taxon>
        <taxon>Sordariomycetes</taxon>
        <taxon>Hypocreomycetidae</taxon>
        <taxon>Glomerellales</taxon>
        <taxon>Glomerellaceae</taxon>
        <taxon>Colletotrichum</taxon>
        <taxon>Colletotrichum orchidearum species complex</taxon>
    </lineage>
</organism>
<keyword evidence="2" id="KW-0472">Membrane</keyword>
<dbReference type="AlphaFoldDB" id="A0A8H6N2X5"/>
<feature type="transmembrane region" description="Helical" evidence="2">
    <location>
        <begin position="407"/>
        <end position="429"/>
    </location>
</feature>
<name>A0A8H6N2X5_9PEZI</name>
<feature type="transmembrane region" description="Helical" evidence="2">
    <location>
        <begin position="441"/>
        <end position="460"/>
    </location>
</feature>
<accession>A0A8H6N2X5</accession>
<reference evidence="3 4" key="1">
    <citation type="journal article" date="2020" name="Phytopathology">
        <title>Genome Sequence Resources of Colletotrichum truncatum, C. plurivorum, C. musicola, and C. sojae: Four Species Pathogenic to Soybean (Glycine max).</title>
        <authorList>
            <person name="Rogerio F."/>
            <person name="Boufleur T.R."/>
            <person name="Ciampi-Guillardi M."/>
            <person name="Sukno S.A."/>
            <person name="Thon M.R."/>
            <person name="Massola Junior N.S."/>
            <person name="Baroncelli R."/>
        </authorList>
    </citation>
    <scope>NUCLEOTIDE SEQUENCE [LARGE SCALE GENOMIC DNA]</scope>
    <source>
        <strain evidence="3 4">LFN0009</strain>
    </source>
</reference>
<evidence type="ECO:0000313" key="4">
    <source>
        <dbReference type="Proteomes" id="UP000652219"/>
    </source>
</evidence>
<comment type="caution">
    <text evidence="3">The sequence shown here is derived from an EMBL/GenBank/DDBJ whole genome shotgun (WGS) entry which is preliminary data.</text>
</comment>
<dbReference type="EMBL" id="WIGN01000020">
    <property type="protein sequence ID" value="KAF6817576.1"/>
    <property type="molecule type" value="Genomic_DNA"/>
</dbReference>
<keyword evidence="2" id="KW-0812">Transmembrane</keyword>
<evidence type="ECO:0000256" key="1">
    <source>
        <dbReference type="SAM" id="Coils"/>
    </source>
</evidence>
<dbReference type="Proteomes" id="UP000652219">
    <property type="component" value="Unassembled WGS sequence"/>
</dbReference>